<dbReference type="InterPro" id="IPR051824">
    <property type="entry name" value="LRR_Rcpt-Like_S/T_Kinase"/>
</dbReference>
<gene>
    <name evidence="6" type="ORF">DY000_02063415</name>
</gene>
<evidence type="ECO:0000256" key="4">
    <source>
        <dbReference type="SAM" id="SignalP"/>
    </source>
</evidence>
<name>A0ABQ7B1P9_BRACR</name>
<evidence type="ECO:0000259" key="5">
    <source>
        <dbReference type="PROSITE" id="PS50011"/>
    </source>
</evidence>
<dbReference type="Proteomes" id="UP000266723">
    <property type="component" value="Unassembled WGS sequence"/>
</dbReference>
<feature type="signal peptide" evidence="4">
    <location>
        <begin position="1"/>
        <end position="21"/>
    </location>
</feature>
<proteinExistence type="predicted"/>
<keyword evidence="2" id="KW-0646">Protease inhibitor</keyword>
<reference evidence="6 7" key="1">
    <citation type="journal article" date="2020" name="BMC Genomics">
        <title>Intraspecific diversification of the crop wild relative Brassica cretica Lam. using demographic model selection.</title>
        <authorList>
            <person name="Kioukis A."/>
            <person name="Michalopoulou V.A."/>
            <person name="Briers L."/>
            <person name="Pirintsos S."/>
            <person name="Studholme D.J."/>
            <person name="Pavlidis P."/>
            <person name="Sarris P.F."/>
        </authorList>
    </citation>
    <scope>NUCLEOTIDE SEQUENCE [LARGE SCALE GENOMIC DNA]</scope>
    <source>
        <strain evidence="7">cv. PFS-1207/04</strain>
    </source>
</reference>
<dbReference type="InterPro" id="IPR000010">
    <property type="entry name" value="Cystatin_dom"/>
</dbReference>
<dbReference type="PANTHER" id="PTHR48006">
    <property type="entry name" value="LEUCINE-RICH REPEAT-CONTAINING PROTEIN DDB_G0281931-RELATED"/>
    <property type="match status" value="1"/>
</dbReference>
<dbReference type="EMBL" id="QGKV02001556">
    <property type="protein sequence ID" value="KAF3520163.1"/>
    <property type="molecule type" value="Genomic_DNA"/>
</dbReference>
<dbReference type="CDD" id="cd00042">
    <property type="entry name" value="CY"/>
    <property type="match status" value="1"/>
</dbReference>
<organism evidence="6 7">
    <name type="scientific">Brassica cretica</name>
    <name type="common">Mustard</name>
    <dbReference type="NCBI Taxonomy" id="69181"/>
    <lineage>
        <taxon>Eukaryota</taxon>
        <taxon>Viridiplantae</taxon>
        <taxon>Streptophyta</taxon>
        <taxon>Embryophyta</taxon>
        <taxon>Tracheophyta</taxon>
        <taxon>Spermatophyta</taxon>
        <taxon>Magnoliopsida</taxon>
        <taxon>eudicotyledons</taxon>
        <taxon>Gunneridae</taxon>
        <taxon>Pentapetalae</taxon>
        <taxon>rosids</taxon>
        <taxon>malvids</taxon>
        <taxon>Brassicales</taxon>
        <taxon>Brassicaceae</taxon>
        <taxon>Brassiceae</taxon>
        <taxon>Brassica</taxon>
    </lineage>
</organism>
<dbReference type="SUPFAM" id="SSF54403">
    <property type="entry name" value="Cystatin/monellin"/>
    <property type="match status" value="1"/>
</dbReference>
<dbReference type="InterPro" id="IPR008271">
    <property type="entry name" value="Ser/Thr_kinase_AS"/>
</dbReference>
<dbReference type="Gene3D" id="1.10.510.10">
    <property type="entry name" value="Transferase(Phosphotransferase) domain 1"/>
    <property type="match status" value="1"/>
</dbReference>
<feature type="chain" id="PRO_5045238285" description="Protein kinase domain-containing protein" evidence="4">
    <location>
        <begin position="22"/>
        <end position="336"/>
    </location>
</feature>
<dbReference type="PROSITE" id="PS00108">
    <property type="entry name" value="PROTEIN_KINASE_ST"/>
    <property type="match status" value="1"/>
</dbReference>
<keyword evidence="4" id="KW-0732">Signal</keyword>
<dbReference type="SMART" id="SM00220">
    <property type="entry name" value="S_TKc"/>
    <property type="match status" value="1"/>
</dbReference>
<dbReference type="InterPro" id="IPR000719">
    <property type="entry name" value="Prot_kinase_dom"/>
</dbReference>
<comment type="subcellular location">
    <subcellularLocation>
        <location evidence="1">Membrane</location>
        <topology evidence="1">Single-pass type I membrane protein</topology>
    </subcellularLocation>
</comment>
<dbReference type="InterPro" id="IPR046350">
    <property type="entry name" value="Cystatin_sf"/>
</dbReference>
<comment type="caution">
    <text evidence="6">The sequence shown here is derived from an EMBL/GenBank/DDBJ whole genome shotgun (WGS) entry which is preliminary data.</text>
</comment>
<sequence length="336" mass="37630">MIKSMICLSLVLLPLTTVVEGGWSSILNPPGKFPVNSLDPKIVEIAKFAVSEHNKESKANLVYEKVVRGTWDWTSLRHGGIKYNLIISAKDEVDGMSKTYEAIVMSFALLIAAFKRPTSKGGNDERPVLFQLGSIAMVSDARLKDDPRSQTADLHLLPYLHHPQGITMQKKGNYPRDQQFHAEILSLETVRHPNLVMLIGYHASEKEMFLIYNYLSGGNLEDFIKERSKPALEWKILHKIALDVARTVAYLHEQCSDKVLHRDIKPSNILLDNNYNAYLSDFGLSKLLGTSQSHVTTTGGGWNIRLSCSGIRNNLPCLGESRCLQLWYCHLGADIG</sequence>
<keyword evidence="7" id="KW-1185">Reference proteome</keyword>
<evidence type="ECO:0000313" key="6">
    <source>
        <dbReference type="EMBL" id="KAF3520163.1"/>
    </source>
</evidence>
<keyword evidence="3" id="KW-0789">Thiol protease inhibitor</keyword>
<feature type="domain" description="Protein kinase" evidence="5">
    <location>
        <begin position="124"/>
        <end position="336"/>
    </location>
</feature>
<dbReference type="PANTHER" id="PTHR48006:SF94">
    <property type="entry name" value="PROTEIN KINASE DOMAIN-CONTAINING PROTEIN"/>
    <property type="match status" value="1"/>
</dbReference>
<dbReference type="Pfam" id="PF16845">
    <property type="entry name" value="SQAPI"/>
    <property type="match status" value="1"/>
</dbReference>
<dbReference type="SUPFAM" id="SSF56112">
    <property type="entry name" value="Protein kinase-like (PK-like)"/>
    <property type="match status" value="1"/>
</dbReference>
<accession>A0ABQ7B1P9</accession>
<evidence type="ECO:0000256" key="2">
    <source>
        <dbReference type="ARBA" id="ARBA00022690"/>
    </source>
</evidence>
<dbReference type="Pfam" id="PF00069">
    <property type="entry name" value="Pkinase"/>
    <property type="match status" value="1"/>
</dbReference>
<dbReference type="InterPro" id="IPR011009">
    <property type="entry name" value="Kinase-like_dom_sf"/>
</dbReference>
<evidence type="ECO:0000256" key="1">
    <source>
        <dbReference type="ARBA" id="ARBA00004479"/>
    </source>
</evidence>
<evidence type="ECO:0000256" key="3">
    <source>
        <dbReference type="ARBA" id="ARBA00022704"/>
    </source>
</evidence>
<evidence type="ECO:0000313" key="7">
    <source>
        <dbReference type="Proteomes" id="UP000266723"/>
    </source>
</evidence>
<protein>
    <recommendedName>
        <fullName evidence="5">Protein kinase domain-containing protein</fullName>
    </recommendedName>
</protein>
<dbReference type="Gene3D" id="3.10.450.10">
    <property type="match status" value="1"/>
</dbReference>
<dbReference type="PROSITE" id="PS50011">
    <property type="entry name" value="PROTEIN_KINASE_DOM"/>
    <property type="match status" value="1"/>
</dbReference>